<gene>
    <name evidence="3" type="ORF">MVEN_00097600</name>
</gene>
<keyword evidence="4" id="KW-1185">Reference proteome</keyword>
<sequence length="158" mass="17375">MIHPRTRVCCMVPLLGWLCAPHSASMLSLYDGRPHASTCCSIALEPLPPSRESLQDDSVSGETRTFVPGSSQICPTNEKSLLPRKSSTKTPTSVIHRVSPPHSTTSQLVAFDTPHSSETYYRQLLSRPPKHSASIYIAQTAPSILKMYPPHVRRPSIS</sequence>
<dbReference type="Proteomes" id="UP000620124">
    <property type="component" value="Unassembled WGS sequence"/>
</dbReference>
<name>A0A8H7DHG4_9AGAR</name>
<evidence type="ECO:0000313" key="3">
    <source>
        <dbReference type="EMBL" id="KAF7372373.1"/>
    </source>
</evidence>
<protein>
    <recommendedName>
        <fullName evidence="5">Secreted protein</fullName>
    </recommendedName>
</protein>
<evidence type="ECO:0000256" key="1">
    <source>
        <dbReference type="SAM" id="MobiDB-lite"/>
    </source>
</evidence>
<feature type="chain" id="PRO_5034440070" description="Secreted protein" evidence="2">
    <location>
        <begin position="25"/>
        <end position="158"/>
    </location>
</feature>
<feature type="compositionally biased region" description="Polar residues" evidence="1">
    <location>
        <begin position="56"/>
        <end position="79"/>
    </location>
</feature>
<dbReference type="EMBL" id="JACAZI010000001">
    <property type="protein sequence ID" value="KAF7372373.1"/>
    <property type="molecule type" value="Genomic_DNA"/>
</dbReference>
<comment type="caution">
    <text evidence="3">The sequence shown here is derived from an EMBL/GenBank/DDBJ whole genome shotgun (WGS) entry which is preliminary data.</text>
</comment>
<evidence type="ECO:0008006" key="5">
    <source>
        <dbReference type="Google" id="ProtNLM"/>
    </source>
</evidence>
<accession>A0A8H7DHG4</accession>
<feature type="region of interest" description="Disordered" evidence="1">
    <location>
        <begin position="51"/>
        <end position="108"/>
    </location>
</feature>
<reference evidence="3" key="1">
    <citation type="submission" date="2020-05" db="EMBL/GenBank/DDBJ databases">
        <title>Mycena genomes resolve the evolution of fungal bioluminescence.</title>
        <authorList>
            <person name="Tsai I.J."/>
        </authorList>
    </citation>
    <scope>NUCLEOTIDE SEQUENCE</scope>
    <source>
        <strain evidence="3">CCC161011</strain>
    </source>
</reference>
<dbReference type="AlphaFoldDB" id="A0A8H7DHG4"/>
<proteinExistence type="predicted"/>
<organism evidence="3 4">
    <name type="scientific">Mycena venus</name>
    <dbReference type="NCBI Taxonomy" id="2733690"/>
    <lineage>
        <taxon>Eukaryota</taxon>
        <taxon>Fungi</taxon>
        <taxon>Dikarya</taxon>
        <taxon>Basidiomycota</taxon>
        <taxon>Agaricomycotina</taxon>
        <taxon>Agaricomycetes</taxon>
        <taxon>Agaricomycetidae</taxon>
        <taxon>Agaricales</taxon>
        <taxon>Marasmiineae</taxon>
        <taxon>Mycenaceae</taxon>
        <taxon>Mycena</taxon>
    </lineage>
</organism>
<feature type="signal peptide" evidence="2">
    <location>
        <begin position="1"/>
        <end position="24"/>
    </location>
</feature>
<keyword evidence="2" id="KW-0732">Signal</keyword>
<evidence type="ECO:0000256" key="2">
    <source>
        <dbReference type="SAM" id="SignalP"/>
    </source>
</evidence>
<evidence type="ECO:0000313" key="4">
    <source>
        <dbReference type="Proteomes" id="UP000620124"/>
    </source>
</evidence>